<evidence type="ECO:0000313" key="2">
    <source>
        <dbReference type="EMBL" id="QNM82384.1"/>
    </source>
</evidence>
<accession>A0A7G9L185</accession>
<sequence length="456" mass="48912">MRLALALAALAIASPAVAQRDPVASATVQRSGDSWTADYVLGEDAPVWLFAKSVLPRGSKTSWRLGTVRVLTPGVRLERIGDYDALVAQSGSVPRKVRLSFTPFFEDIEAGYDAAMAFGDGSVALYTSQFKLLPVASRAVAAAAPTDPDQIEGAGRPTHIEIRDAAGDVFFMGERTDAAIVDDYDAYVLFGDARPQVGEAMATIIDPKLPQWLHDFILSELPPVLERYRQQLGPAPVGRPMLMVSWGGATKEGSSFGGSVLPATVVMTIGGQQTLTADKGVSNYARWLVSHEAAHFWLGQAVRYSSPAVSWITEGGAELLAFRAAAAVDRTYDVKARLTRARRECEPFLANGGVEGAYRRPDDFRAYYACGVVIALAAEQASGGDFSTFVKTLIDRNRDDGVVTRAEWLALLEQKAPRRGLPAAVAELLDKPHADGAAALDRFIAAAGIADRFAPQ</sequence>
<evidence type="ECO:0000313" key="3">
    <source>
        <dbReference type="Proteomes" id="UP000515861"/>
    </source>
</evidence>
<keyword evidence="1" id="KW-0732">Signal</keyword>
<dbReference type="InterPro" id="IPR027268">
    <property type="entry name" value="Peptidase_M4/M1_CTD_sf"/>
</dbReference>
<evidence type="ECO:0000256" key="1">
    <source>
        <dbReference type="SAM" id="SignalP"/>
    </source>
</evidence>
<feature type="chain" id="PRO_5028802236" description="Peptidase M1 membrane alanine aminopeptidase domain-containing protein" evidence="1">
    <location>
        <begin position="19"/>
        <end position="456"/>
    </location>
</feature>
<dbReference type="SUPFAM" id="SSF55486">
    <property type="entry name" value="Metalloproteases ('zincins'), catalytic domain"/>
    <property type="match status" value="1"/>
</dbReference>
<protein>
    <recommendedName>
        <fullName evidence="4">Peptidase M1 membrane alanine aminopeptidase domain-containing protein</fullName>
    </recommendedName>
</protein>
<feature type="signal peptide" evidence="1">
    <location>
        <begin position="1"/>
        <end position="18"/>
    </location>
</feature>
<name>A0A7G9L185_9SPHN</name>
<dbReference type="RefSeq" id="WP_187479339.1">
    <property type="nucleotide sequence ID" value="NZ_CP060697.1"/>
</dbReference>
<dbReference type="EMBL" id="CP060697">
    <property type="protein sequence ID" value="QNM82384.1"/>
    <property type="molecule type" value="Genomic_DNA"/>
</dbReference>
<reference evidence="2 3" key="1">
    <citation type="submission" date="2020-08" db="EMBL/GenBank/DDBJ databases">
        <title>Sphingomonas sp. sand1-3 16S ribosomal RNA gene Genome sequencing and assembly.</title>
        <authorList>
            <person name="Kang M."/>
        </authorList>
    </citation>
    <scope>NUCLEOTIDE SEQUENCE [LARGE SCALE GENOMIC DNA]</scope>
    <source>
        <strain evidence="3">sand1-3</strain>
    </source>
</reference>
<keyword evidence="3" id="KW-1185">Reference proteome</keyword>
<organism evidence="2 3">
    <name type="scientific">Sphingomonas sabuli</name>
    <dbReference type="NCBI Taxonomy" id="2764186"/>
    <lineage>
        <taxon>Bacteria</taxon>
        <taxon>Pseudomonadati</taxon>
        <taxon>Pseudomonadota</taxon>
        <taxon>Alphaproteobacteria</taxon>
        <taxon>Sphingomonadales</taxon>
        <taxon>Sphingomonadaceae</taxon>
        <taxon>Sphingomonas</taxon>
    </lineage>
</organism>
<dbReference type="Gene3D" id="1.10.390.10">
    <property type="entry name" value="Neutral Protease Domain 2"/>
    <property type="match status" value="1"/>
</dbReference>
<proteinExistence type="predicted"/>
<gene>
    <name evidence="2" type="ORF">H8M03_10240</name>
</gene>
<dbReference type="AlphaFoldDB" id="A0A7G9L185"/>
<dbReference type="Proteomes" id="UP000515861">
    <property type="component" value="Chromosome"/>
</dbReference>
<evidence type="ECO:0008006" key="4">
    <source>
        <dbReference type="Google" id="ProtNLM"/>
    </source>
</evidence>
<dbReference type="KEGG" id="ssau:H8M03_10240"/>